<dbReference type="GO" id="GO:0019901">
    <property type="term" value="F:protein kinase binding"/>
    <property type="evidence" value="ECO:0007669"/>
    <property type="project" value="InterPro"/>
</dbReference>
<keyword evidence="5" id="KW-1185">Reference proteome</keyword>
<evidence type="ECO:0000256" key="1">
    <source>
        <dbReference type="SAM" id="MobiDB-lite"/>
    </source>
</evidence>
<accession>A0A9P1GM47</accession>
<dbReference type="PANTHER" id="PTHR15615:SF108">
    <property type="entry name" value="PROTEIN CNPPD1"/>
    <property type="match status" value="1"/>
</dbReference>
<protein>
    <submittedName>
        <fullName evidence="4">Cyclin-U4-1 (CycU41) (Cyclin-P4.1) (CycP41)</fullName>
    </submittedName>
</protein>
<dbReference type="OrthoDB" id="337735at2759"/>
<dbReference type="AlphaFoldDB" id="A0A9P1GM47"/>
<evidence type="ECO:0000313" key="2">
    <source>
        <dbReference type="EMBL" id="CAI4017292.1"/>
    </source>
</evidence>
<reference evidence="2" key="1">
    <citation type="submission" date="2022-10" db="EMBL/GenBank/DDBJ databases">
        <authorList>
            <person name="Chen Y."/>
            <person name="Dougan E. K."/>
            <person name="Chan C."/>
            <person name="Rhodes N."/>
            <person name="Thang M."/>
        </authorList>
    </citation>
    <scope>NUCLEOTIDE SEQUENCE</scope>
</reference>
<name>A0A9P1GM47_9DINO</name>
<dbReference type="Pfam" id="PF08613">
    <property type="entry name" value="Cyclin"/>
    <property type="match status" value="1"/>
</dbReference>
<dbReference type="Proteomes" id="UP001152797">
    <property type="component" value="Unassembled WGS sequence"/>
</dbReference>
<dbReference type="PANTHER" id="PTHR15615">
    <property type="match status" value="1"/>
</dbReference>
<dbReference type="EMBL" id="CAMXCT010006627">
    <property type="protein sequence ID" value="CAI4017292.1"/>
    <property type="molecule type" value="Genomic_DNA"/>
</dbReference>
<evidence type="ECO:0000313" key="4">
    <source>
        <dbReference type="EMBL" id="CAL4804604.1"/>
    </source>
</evidence>
<dbReference type="EMBL" id="CAMXCT030006627">
    <property type="protein sequence ID" value="CAL4804604.1"/>
    <property type="molecule type" value="Genomic_DNA"/>
</dbReference>
<dbReference type="EMBL" id="CAMXCT020006627">
    <property type="protein sequence ID" value="CAL1170667.1"/>
    <property type="molecule type" value="Genomic_DNA"/>
</dbReference>
<feature type="region of interest" description="Disordered" evidence="1">
    <location>
        <begin position="95"/>
        <end position="166"/>
    </location>
</feature>
<reference evidence="3" key="2">
    <citation type="submission" date="2024-04" db="EMBL/GenBank/DDBJ databases">
        <authorList>
            <person name="Chen Y."/>
            <person name="Shah S."/>
            <person name="Dougan E. K."/>
            <person name="Thang M."/>
            <person name="Chan C."/>
        </authorList>
    </citation>
    <scope>NUCLEOTIDE SEQUENCE [LARGE SCALE GENOMIC DNA]</scope>
</reference>
<dbReference type="Gene3D" id="1.10.472.10">
    <property type="entry name" value="Cyclin-like"/>
    <property type="match status" value="1"/>
</dbReference>
<dbReference type="InterPro" id="IPR036915">
    <property type="entry name" value="Cyclin-like_sf"/>
</dbReference>
<organism evidence="2">
    <name type="scientific">Cladocopium goreaui</name>
    <dbReference type="NCBI Taxonomy" id="2562237"/>
    <lineage>
        <taxon>Eukaryota</taxon>
        <taxon>Sar</taxon>
        <taxon>Alveolata</taxon>
        <taxon>Dinophyceae</taxon>
        <taxon>Suessiales</taxon>
        <taxon>Symbiodiniaceae</taxon>
        <taxon>Cladocopium</taxon>
    </lineage>
</organism>
<comment type="caution">
    <text evidence="2">The sequence shown here is derived from an EMBL/GenBank/DDBJ whole genome shotgun (WGS) entry which is preliminary data.</text>
</comment>
<proteinExistence type="predicted"/>
<evidence type="ECO:0000313" key="5">
    <source>
        <dbReference type="Proteomes" id="UP001152797"/>
    </source>
</evidence>
<evidence type="ECO:0000313" key="3">
    <source>
        <dbReference type="EMBL" id="CAL1170667.1"/>
    </source>
</evidence>
<gene>
    <name evidence="2" type="ORF">C1SCF055_LOCUS41948</name>
</gene>
<dbReference type="InterPro" id="IPR013922">
    <property type="entry name" value="Cyclin_PHO80-like"/>
</dbReference>
<sequence length="366" mass="39955">MRFTPWAAGGYENLGRNTSNAPVAVSWLALPATSTWYGSPAERCGDRSPNFWALALTRVVFQGSELVLESDATNRAALETLSGYVPYFLSDEPNEPIDCGPSPVTPPSNCSNRGGATPETDVGEASPRPPVWPDTDEEGDGPCPRSDQASSESGESEGKNRLNSQATVWPNGQALWGETTDTYDSGYVSFGAWQEATYWEMQWPERQTPIGEKVIEGFGRALRKAITEAAGTASTAGTATGFPTCFHGETLDIEEYIWHLYRNAGCRSVCFVYAFVYICRMSELNAGKVELSPRTCHRLLLAAITIAAKMQQPNNFDASVYAAAGNVTVQELETLEAKLTELLQWNLDVCAKSFKRIFRLLSQAAC</sequence>
<dbReference type="SUPFAM" id="SSF47954">
    <property type="entry name" value="Cyclin-like"/>
    <property type="match status" value="1"/>
</dbReference>